<evidence type="ECO:0000313" key="1">
    <source>
        <dbReference type="EMBL" id="EYC07668.1"/>
    </source>
</evidence>
<dbReference type="EMBL" id="JARK01001405">
    <property type="protein sequence ID" value="EYC07668.1"/>
    <property type="molecule type" value="Genomic_DNA"/>
</dbReference>
<keyword evidence="2" id="KW-1185">Reference proteome</keyword>
<reference evidence="2" key="1">
    <citation type="journal article" date="2015" name="Nat. Genet.">
        <title>The genome and transcriptome of the zoonotic hookworm Ancylostoma ceylanicum identify infection-specific gene families.</title>
        <authorList>
            <person name="Schwarz E.M."/>
            <person name="Hu Y."/>
            <person name="Antoshechkin I."/>
            <person name="Miller M.M."/>
            <person name="Sternberg P.W."/>
            <person name="Aroian R.V."/>
        </authorList>
    </citation>
    <scope>NUCLEOTIDE SEQUENCE</scope>
    <source>
        <strain evidence="2">HY135</strain>
    </source>
</reference>
<evidence type="ECO:0000313" key="2">
    <source>
        <dbReference type="Proteomes" id="UP000024635"/>
    </source>
</evidence>
<proteinExistence type="predicted"/>
<dbReference type="OrthoDB" id="10519906at2759"/>
<name>A0A016TZ95_9BILA</name>
<comment type="caution">
    <text evidence="1">The sequence shown here is derived from an EMBL/GenBank/DDBJ whole genome shotgun (WGS) entry which is preliminary data.</text>
</comment>
<accession>A0A016TZ95</accession>
<gene>
    <name evidence="1" type="primary">Acey_s0069.g339</name>
    <name evidence="1" type="ORF">Y032_0069g339</name>
</gene>
<dbReference type="AlphaFoldDB" id="A0A016TZ95"/>
<protein>
    <submittedName>
        <fullName evidence="1">Uncharacterized protein</fullName>
    </submittedName>
</protein>
<dbReference type="Proteomes" id="UP000024635">
    <property type="component" value="Unassembled WGS sequence"/>
</dbReference>
<organism evidence="1 2">
    <name type="scientific">Ancylostoma ceylanicum</name>
    <dbReference type="NCBI Taxonomy" id="53326"/>
    <lineage>
        <taxon>Eukaryota</taxon>
        <taxon>Metazoa</taxon>
        <taxon>Ecdysozoa</taxon>
        <taxon>Nematoda</taxon>
        <taxon>Chromadorea</taxon>
        <taxon>Rhabditida</taxon>
        <taxon>Rhabditina</taxon>
        <taxon>Rhabditomorpha</taxon>
        <taxon>Strongyloidea</taxon>
        <taxon>Ancylostomatidae</taxon>
        <taxon>Ancylostomatinae</taxon>
        <taxon>Ancylostoma</taxon>
    </lineage>
</organism>
<sequence length="242" mass="27445">MLICQPERPHLTISLESHHYLYLTTRNKSSEVVMIISSPVSAFYFFGDVQGLALMELLVASLLKITEDLIHVLQRSESAYDLTFSFASNIINNDSLQQCFADLLLMLCHRKKFELFCDLARFLMHCHVPMGKVWSDGELLLAAIASNESKLVTILRAAGCPVHRSHLQALAKYYNPSHLDALMIESEYGSTLMDQDLLVALTEQQYWSYVLRKIEDEVPFIGVVIVETCSALRSDVDMKYCS</sequence>